<feature type="compositionally biased region" description="Low complexity" evidence="2">
    <location>
        <begin position="418"/>
        <end position="430"/>
    </location>
</feature>
<dbReference type="FunFam" id="3.60.20.10:FF:000045">
    <property type="entry name" value="Glutamine amidotransferase DUG3"/>
    <property type="match status" value="1"/>
</dbReference>
<accession>A0A3D8SQI6</accession>
<dbReference type="EMBL" id="PDLM01000001">
    <property type="protein sequence ID" value="RDW88552.1"/>
    <property type="molecule type" value="Genomic_DNA"/>
</dbReference>
<dbReference type="PANTHER" id="PTHR43187:SF1">
    <property type="entry name" value="GLUTAMINE AMIDOTRANSFERASE DUG3-RELATED"/>
    <property type="match status" value="1"/>
</dbReference>
<dbReference type="GO" id="GO:0006751">
    <property type="term" value="P:glutathione catabolic process"/>
    <property type="evidence" value="ECO:0007669"/>
    <property type="project" value="TreeGrafter"/>
</dbReference>
<dbReference type="OrthoDB" id="14446at2759"/>
<evidence type="ECO:0000256" key="1">
    <source>
        <dbReference type="ARBA" id="ARBA00022962"/>
    </source>
</evidence>
<reference evidence="4 5" key="1">
    <citation type="journal article" date="2018" name="IMA Fungus">
        <title>IMA Genome-F 9: Draft genome sequence of Annulohypoxylon stygium, Aspergillus mulundensis, Berkeleyomyces basicola (syn. Thielaviopsis basicola), Ceratocystis smalleyi, two Cercospora beticola strains, Coleophoma cylindrospora, Fusarium fracticaudum, Phialophora cf. hyalina, and Morchella septimelata.</title>
        <authorList>
            <person name="Wingfield B.D."/>
            <person name="Bills G.F."/>
            <person name="Dong Y."/>
            <person name="Huang W."/>
            <person name="Nel W.J."/>
            <person name="Swalarsk-Parry B.S."/>
            <person name="Vaghefi N."/>
            <person name="Wilken P.M."/>
            <person name="An Z."/>
            <person name="de Beer Z.W."/>
            <person name="De Vos L."/>
            <person name="Chen L."/>
            <person name="Duong T.A."/>
            <person name="Gao Y."/>
            <person name="Hammerbacher A."/>
            <person name="Kikkert J.R."/>
            <person name="Li Y."/>
            <person name="Li H."/>
            <person name="Li K."/>
            <person name="Li Q."/>
            <person name="Liu X."/>
            <person name="Ma X."/>
            <person name="Naidoo K."/>
            <person name="Pethybridge S.J."/>
            <person name="Sun J."/>
            <person name="Steenkamp E.T."/>
            <person name="van der Nest M.A."/>
            <person name="van Wyk S."/>
            <person name="Wingfield M.J."/>
            <person name="Xiong C."/>
            <person name="Yue Q."/>
            <person name="Zhang X."/>
        </authorList>
    </citation>
    <scope>NUCLEOTIDE SEQUENCE [LARGE SCALE GENOMIC DNA]</scope>
    <source>
        <strain evidence="4 5">BP6252</strain>
    </source>
</reference>
<dbReference type="Gene3D" id="3.60.20.10">
    <property type="entry name" value="Glutamine Phosphoribosylpyrophosphate, subunit 1, domain 1"/>
    <property type="match status" value="1"/>
</dbReference>
<feature type="compositionally biased region" description="Polar residues" evidence="2">
    <location>
        <begin position="443"/>
        <end position="458"/>
    </location>
</feature>
<dbReference type="AlphaFoldDB" id="A0A3D8SQI6"/>
<feature type="compositionally biased region" description="Low complexity" evidence="2">
    <location>
        <begin position="382"/>
        <end position="397"/>
    </location>
</feature>
<feature type="compositionally biased region" description="Polar residues" evidence="2">
    <location>
        <begin position="334"/>
        <end position="349"/>
    </location>
</feature>
<feature type="compositionally biased region" description="Basic and acidic residues" evidence="2">
    <location>
        <begin position="399"/>
        <end position="414"/>
    </location>
</feature>
<dbReference type="SUPFAM" id="SSF56235">
    <property type="entry name" value="N-terminal nucleophile aminohydrolases (Ntn hydrolases)"/>
    <property type="match status" value="1"/>
</dbReference>
<dbReference type="STRING" id="1849047.A0A3D8SQI6"/>
<gene>
    <name evidence="4" type="ORF">BP6252_00584</name>
</gene>
<feature type="region of interest" description="Disordered" evidence="2">
    <location>
        <begin position="332"/>
        <end position="473"/>
    </location>
</feature>
<evidence type="ECO:0000256" key="2">
    <source>
        <dbReference type="SAM" id="MobiDB-lite"/>
    </source>
</evidence>
<keyword evidence="5" id="KW-1185">Reference proteome</keyword>
<evidence type="ECO:0000259" key="3">
    <source>
        <dbReference type="PROSITE" id="PS51278"/>
    </source>
</evidence>
<dbReference type="InterPro" id="IPR029055">
    <property type="entry name" value="Ntn_hydrolases_N"/>
</dbReference>
<dbReference type="Pfam" id="PF13230">
    <property type="entry name" value="GATase_4"/>
    <property type="match status" value="1"/>
</dbReference>
<dbReference type="GO" id="GO:0005737">
    <property type="term" value="C:cytoplasm"/>
    <property type="evidence" value="ECO:0007669"/>
    <property type="project" value="TreeGrafter"/>
</dbReference>
<name>A0A3D8SQI6_9HELO</name>
<dbReference type="CDD" id="cd01908">
    <property type="entry name" value="YafJ"/>
    <property type="match status" value="1"/>
</dbReference>
<dbReference type="PANTHER" id="PTHR43187">
    <property type="entry name" value="GLUTAMINE AMIDOTRANSFERASE DUG3-RELATED"/>
    <property type="match status" value="1"/>
</dbReference>
<organism evidence="4 5">
    <name type="scientific">Coleophoma cylindrospora</name>
    <dbReference type="NCBI Taxonomy" id="1849047"/>
    <lineage>
        <taxon>Eukaryota</taxon>
        <taxon>Fungi</taxon>
        <taxon>Dikarya</taxon>
        <taxon>Ascomycota</taxon>
        <taxon>Pezizomycotina</taxon>
        <taxon>Leotiomycetes</taxon>
        <taxon>Helotiales</taxon>
        <taxon>Dermateaceae</taxon>
        <taxon>Coleophoma</taxon>
    </lineage>
</organism>
<proteinExistence type="predicted"/>
<protein>
    <recommendedName>
        <fullName evidence="3">Glutamine amidotransferase type-2 domain-containing protein</fullName>
    </recommendedName>
</protein>
<feature type="compositionally biased region" description="Polar residues" evidence="2">
    <location>
        <begin position="357"/>
        <end position="370"/>
    </location>
</feature>
<sequence>MNFPDLLQVYKGSDEILLSKLILDPSHSILTQSFDSRLRLDMRRPHNGDGFGIGYYTEPKLGPEPCIFTSTIPAWNCVNLQRIASKTASHLIFAHVRATTEGSLSDDNCHPFCHGSLMWMHNGGLGGWKHIKRPLGARLADKWYLGVHGGTDSEWAFALYLDTLDRMGHDPSSPPAEGFGPSVLRQAMLKTIQQINDFIKEIPQSIIDMERLDTRSLLNFALTDGHSVVCSRYVSSATDEAASLYYSSGTTWEAKSRKGDYQMDRRDKGADIVLVASEPLTFERESWVTVPTNSILTIHRQTVMVHPIIDEYYSYNPYHSRSSQFAQDKGLVTNEKSASPGATTPSTGKPENKTHLAPSNHQETVQSLSPQMHARTNVPDFSRSSTPGTTNSTSSPRARSPDFYHRDSSPHADFQRLSSHSDATSSSSKSQEQGNTKKKREPPQNTLLNVNSDTSQDAGPSRGIGSRASFGDPAKIAKFFPELHSK</sequence>
<dbReference type="InterPro" id="IPR017932">
    <property type="entry name" value="GATase_2_dom"/>
</dbReference>
<evidence type="ECO:0000313" key="5">
    <source>
        <dbReference type="Proteomes" id="UP000256645"/>
    </source>
</evidence>
<comment type="caution">
    <text evidence="4">The sequence shown here is derived from an EMBL/GenBank/DDBJ whole genome shotgun (WGS) entry which is preliminary data.</text>
</comment>
<dbReference type="Proteomes" id="UP000256645">
    <property type="component" value="Unassembled WGS sequence"/>
</dbReference>
<evidence type="ECO:0000313" key="4">
    <source>
        <dbReference type="EMBL" id="RDW88552.1"/>
    </source>
</evidence>
<dbReference type="InterPro" id="IPR052373">
    <property type="entry name" value="Gamma-glu_amide_hydrolase"/>
</dbReference>
<dbReference type="PROSITE" id="PS51278">
    <property type="entry name" value="GATASE_TYPE_2"/>
    <property type="match status" value="1"/>
</dbReference>
<keyword evidence="1" id="KW-0315">Glutamine amidotransferase</keyword>
<dbReference type="GO" id="GO:0061672">
    <property type="term" value="C:glutathione hydrolase complex"/>
    <property type="evidence" value="ECO:0007669"/>
    <property type="project" value="TreeGrafter"/>
</dbReference>
<dbReference type="GO" id="GO:0008242">
    <property type="term" value="F:omega peptidase activity"/>
    <property type="evidence" value="ECO:0007669"/>
    <property type="project" value="TreeGrafter"/>
</dbReference>
<dbReference type="InterPro" id="IPR026869">
    <property type="entry name" value="EgtC-like"/>
</dbReference>
<feature type="domain" description="Glutamine amidotransferase type-2" evidence="3">
    <location>
        <begin position="11"/>
        <end position="309"/>
    </location>
</feature>